<feature type="coiled-coil region" evidence="6">
    <location>
        <begin position="746"/>
        <end position="773"/>
    </location>
</feature>
<evidence type="ECO:0000259" key="8">
    <source>
        <dbReference type="Pfam" id="PF07989"/>
    </source>
</evidence>
<evidence type="ECO:0000256" key="5">
    <source>
        <dbReference type="ARBA" id="ARBA00023212"/>
    </source>
</evidence>
<evidence type="ECO:0000256" key="4">
    <source>
        <dbReference type="ARBA" id="ARBA00023054"/>
    </source>
</evidence>
<name>S9XEF0_SCHCR</name>
<dbReference type="OrthoDB" id="10255000at2759"/>
<dbReference type="GO" id="GO:0061493">
    <property type="term" value="C:central plaque of mitotic spindle pole body"/>
    <property type="evidence" value="ECO:0007669"/>
    <property type="project" value="EnsemblFungi"/>
</dbReference>
<dbReference type="Pfam" id="PF07989">
    <property type="entry name" value="Cnn_1N"/>
    <property type="match status" value="1"/>
</dbReference>
<dbReference type="AlphaFoldDB" id="S9XEF0"/>
<feature type="region of interest" description="Disordered" evidence="7">
    <location>
        <begin position="29"/>
        <end position="99"/>
    </location>
</feature>
<dbReference type="HOGENOM" id="CLU_002168_1_0_1"/>
<sequence>MIRLHRISIYSFFTKSATPKDETLDDLPQGNFSLNSFEKPLNLGKPSTDSRDSFARTPLHGFPTKQTKPLEFTPLLNSARQSSSYQRSHSDEKSPYHRDLTILSPVSEKASQEGFSIDQKSDAYDISKLDESSFLSNAERTNDELPANAALTLREQEKILENVGRENFGLRVKIAYLNKRLDSMAPEQIRDAVNDNVDLHVERTKLLLQLKKSEQLLTKSHSENEDLVKKIQFLENVNSVEQSQNVKVFMERIRSLEAECSHLKAQQAKSSPSPNENENQMNMEYDMRRLEDRYDEINEELNVAQDVLNEKDAEIFSLKKQLENIPSANHSETKENSFHIQLLDDFETLEKKFNDLEDELAHVKDELQQKNNELDRTQDISEAQMLREKLQETELHIKYLNNQIHGFEGLNNELEELSNHIEHMENEKNSLLMRIESLESTNGDLREMTASLGNQVESFRSKNMSLEEKNKMLELMAQSNDTEEVLQELNIRLETITTEMADLRTRYELNLADLESLKKDKMYLQSENDRLRMDVEITISQLNQDVEHEKAKSSQLLEKLTRTQNSLEERNESLETALQLKEKNIFLFEEQMRNLRASEQELLTKLHSGQETISNLRNSLNKCELEKEELSQKLRERMSTSPSRSSNLVDNLNDELSVIRREISDIKDELELSEQDREEALAAQAKLSSQVDQLSNEKQNMLSDYTKLKDELLQTRDLLYKKDLEVTDLNLKLSEKRNIITNKEESERQRKKIESFTEDYRRLEADKLNLEKVVYQLSTAMQESEDDENSFKERLCAFLLERPSTTSFREVINQIEYLIRNQKQKIQELESEIDKLTYENLNGQFKENFGISEAGKSALSPIDKHGVQKMLEEYRERLHKEIEAKHSLRKELQTLIKDSKSYIEKAKLLEKEKSYLESELRKARYSNGNFDGTHDEEKRLLYQRVKDLERDERIHAQRWMEKENIPSPNATKNDRQTLDSLKDALWSKTIKMEQLKSSYENLRVEYNILLKNKKTEDPRYFNEIDKLSIGSQTIRTRHTSEVRGLIKMTQFLQSKFQREHTLRLDLAFSKKFILLQLTGYETCNKLNLRLLQKIGITPDNAVRKKKLSFKSVTILICSIQRMKRMRSEWQKQLEVRQYLQKAAEKARLEAKKTNI</sequence>
<dbReference type="InterPro" id="IPR012943">
    <property type="entry name" value="Cnn_1N"/>
</dbReference>
<dbReference type="GO" id="GO:0140475">
    <property type="term" value="F:spindle pole body anchor activity"/>
    <property type="evidence" value="ECO:0007669"/>
    <property type="project" value="EnsemblFungi"/>
</dbReference>
<evidence type="ECO:0000256" key="7">
    <source>
        <dbReference type="SAM" id="MobiDB-lite"/>
    </source>
</evidence>
<feature type="compositionally biased region" description="Polar residues" evidence="7">
    <location>
        <begin position="75"/>
        <end position="87"/>
    </location>
</feature>
<evidence type="ECO:0000259" key="9">
    <source>
        <dbReference type="Pfam" id="PF10495"/>
    </source>
</evidence>
<evidence type="ECO:0000313" key="10">
    <source>
        <dbReference type="EMBL" id="EPY52161.1"/>
    </source>
</evidence>
<evidence type="ECO:0000256" key="2">
    <source>
        <dbReference type="ARBA" id="ARBA00022490"/>
    </source>
</evidence>
<dbReference type="GeneID" id="25039131"/>
<dbReference type="Proteomes" id="UP000015464">
    <property type="component" value="Unassembled WGS sequence"/>
</dbReference>
<dbReference type="OMA" id="KTIKMEQ"/>
<keyword evidence="4 6" id="KW-0175">Coiled coil</keyword>
<dbReference type="InterPro" id="IPR019528">
    <property type="entry name" value="PACT_domain"/>
</dbReference>
<feature type="coiled-coil region" evidence="6">
    <location>
        <begin position="871"/>
        <end position="912"/>
    </location>
</feature>
<dbReference type="GO" id="GO:0005737">
    <property type="term" value="C:cytoplasm"/>
    <property type="evidence" value="ECO:0007669"/>
    <property type="project" value="EnsemblFungi"/>
</dbReference>
<feature type="domain" description="Pericentrin/AKAP-450 centrosomal targeting" evidence="9">
    <location>
        <begin position="1055"/>
        <end position="1129"/>
    </location>
</feature>
<evidence type="ECO:0000256" key="6">
    <source>
        <dbReference type="SAM" id="Coils"/>
    </source>
</evidence>
<feature type="coiled-coil region" evidence="6">
    <location>
        <begin position="812"/>
        <end position="839"/>
    </location>
</feature>
<dbReference type="GO" id="GO:0061804">
    <property type="term" value="P:mitotic spindle formation (spindle phase one)"/>
    <property type="evidence" value="ECO:0007669"/>
    <property type="project" value="EnsemblFungi"/>
</dbReference>
<feature type="coiled-coil region" evidence="6">
    <location>
        <begin position="246"/>
        <end position="314"/>
    </location>
</feature>
<evidence type="ECO:0000313" key="11">
    <source>
        <dbReference type="Proteomes" id="UP000015464"/>
    </source>
</evidence>
<evidence type="ECO:0000256" key="3">
    <source>
        <dbReference type="ARBA" id="ARBA00022553"/>
    </source>
</evidence>
<dbReference type="eggNOG" id="ENOG502R0AV">
    <property type="taxonomic scope" value="Eukaryota"/>
</dbReference>
<proteinExistence type="predicted"/>
<feature type="coiled-coil region" evidence="6">
    <location>
        <begin position="613"/>
        <end position="711"/>
    </location>
</feature>
<organism evidence="10 11">
    <name type="scientific">Schizosaccharomyces cryophilus (strain OY26 / ATCC MYA-4695 / CBS 11777 / NBRC 106824 / NRRL Y48691)</name>
    <name type="common">Fission yeast</name>
    <dbReference type="NCBI Taxonomy" id="653667"/>
    <lineage>
        <taxon>Eukaryota</taxon>
        <taxon>Fungi</taxon>
        <taxon>Dikarya</taxon>
        <taxon>Ascomycota</taxon>
        <taxon>Taphrinomycotina</taxon>
        <taxon>Schizosaccharomycetes</taxon>
        <taxon>Schizosaccharomycetales</taxon>
        <taxon>Schizosaccharomycetaceae</taxon>
        <taxon>Schizosaccharomyces</taxon>
    </lineage>
</organism>
<dbReference type="Pfam" id="PF10495">
    <property type="entry name" value="PACT_coil_coil"/>
    <property type="match status" value="1"/>
</dbReference>
<feature type="domain" description="Centrosomin N-terminal motif 1" evidence="8">
    <location>
        <begin position="152"/>
        <end position="224"/>
    </location>
</feature>
<keyword evidence="11" id="KW-1185">Reference proteome</keyword>
<dbReference type="GO" id="GO:0110092">
    <property type="term" value="C:nucleus leading edge"/>
    <property type="evidence" value="ECO:0007669"/>
    <property type="project" value="EnsemblFungi"/>
</dbReference>
<keyword evidence="2" id="KW-0963">Cytoplasm</keyword>
<protein>
    <submittedName>
        <fullName evidence="10">Pentrin Pcp1</fullName>
    </submittedName>
</protein>
<accession>S9XEF0</accession>
<dbReference type="RefSeq" id="XP_013023544.1">
    <property type="nucleotide sequence ID" value="XM_013168090.1"/>
</dbReference>
<dbReference type="STRING" id="653667.S9XEF0"/>
<gene>
    <name evidence="10" type="ORF">SPOG_04818</name>
</gene>
<dbReference type="EMBL" id="KE546990">
    <property type="protein sequence ID" value="EPY52161.1"/>
    <property type="molecule type" value="Genomic_DNA"/>
</dbReference>
<dbReference type="GO" id="GO:0071958">
    <property type="term" value="C:new mitotic spindle pole body"/>
    <property type="evidence" value="ECO:0007669"/>
    <property type="project" value="EnsemblFungi"/>
</dbReference>
<feature type="compositionally biased region" description="Basic and acidic residues" evidence="7">
    <location>
        <begin position="88"/>
        <end position="99"/>
    </location>
</feature>
<keyword evidence="3" id="KW-0597">Phosphoprotein</keyword>
<feature type="coiled-coil region" evidence="6">
    <location>
        <begin position="339"/>
        <end position="584"/>
    </location>
</feature>
<comment type="subcellular location">
    <subcellularLocation>
        <location evidence="1">Cytoplasm</location>
        <location evidence="1">Cytoskeleton</location>
        <location evidence="1">Microtubule organizing center</location>
    </subcellularLocation>
</comment>
<keyword evidence="5" id="KW-0206">Cytoskeleton</keyword>
<dbReference type="GO" id="GO:0035974">
    <property type="term" value="C:meiotic spindle pole body"/>
    <property type="evidence" value="ECO:0007669"/>
    <property type="project" value="EnsemblFungi"/>
</dbReference>
<evidence type="ECO:0000256" key="1">
    <source>
        <dbReference type="ARBA" id="ARBA00004267"/>
    </source>
</evidence>
<reference evidence="10 11" key="1">
    <citation type="journal article" date="2011" name="Science">
        <title>Comparative functional genomics of the fission yeasts.</title>
        <authorList>
            <person name="Rhind N."/>
            <person name="Chen Z."/>
            <person name="Yassour M."/>
            <person name="Thompson D.A."/>
            <person name="Haas B.J."/>
            <person name="Habib N."/>
            <person name="Wapinski I."/>
            <person name="Roy S."/>
            <person name="Lin M.F."/>
            <person name="Heiman D.I."/>
            <person name="Young S.K."/>
            <person name="Furuya K."/>
            <person name="Guo Y."/>
            <person name="Pidoux A."/>
            <person name="Chen H.M."/>
            <person name="Robbertse B."/>
            <person name="Goldberg J.M."/>
            <person name="Aoki K."/>
            <person name="Bayne E.H."/>
            <person name="Berlin A.M."/>
            <person name="Desjardins C.A."/>
            <person name="Dobbs E."/>
            <person name="Dukaj L."/>
            <person name="Fan L."/>
            <person name="FitzGerald M.G."/>
            <person name="French C."/>
            <person name="Gujja S."/>
            <person name="Hansen K."/>
            <person name="Keifenheim D."/>
            <person name="Levin J.Z."/>
            <person name="Mosher R.A."/>
            <person name="Mueller C.A."/>
            <person name="Pfiffner J."/>
            <person name="Priest M."/>
            <person name="Russ C."/>
            <person name="Smialowska A."/>
            <person name="Swoboda P."/>
            <person name="Sykes S.M."/>
            <person name="Vaughn M."/>
            <person name="Vengrova S."/>
            <person name="Yoder R."/>
            <person name="Zeng Q."/>
            <person name="Allshire R."/>
            <person name="Baulcombe D."/>
            <person name="Birren B.W."/>
            <person name="Brown W."/>
            <person name="Ekwall K."/>
            <person name="Kellis M."/>
            <person name="Leatherwood J."/>
            <person name="Levin H."/>
            <person name="Margalit H."/>
            <person name="Martienssen R."/>
            <person name="Nieduszynski C.A."/>
            <person name="Spatafora J.W."/>
            <person name="Friedman N."/>
            <person name="Dalgaard J.Z."/>
            <person name="Baumann P."/>
            <person name="Niki H."/>
            <person name="Regev A."/>
            <person name="Nusbaum C."/>
        </authorList>
    </citation>
    <scope>NUCLEOTIDE SEQUENCE [LARGE SCALE GENOMIC DNA]</scope>
    <source>
        <strain evidence="11">OY26 / ATCC MYA-4695 / CBS 11777 / NBRC 106824 / NRRL Y48691</strain>
    </source>
</reference>